<feature type="region of interest" description="Disordered" evidence="1">
    <location>
        <begin position="40"/>
        <end position="64"/>
    </location>
</feature>
<feature type="compositionally biased region" description="Basic and acidic residues" evidence="1">
    <location>
        <begin position="40"/>
        <end position="52"/>
    </location>
</feature>
<keyword evidence="3" id="KW-1185">Reference proteome</keyword>
<feature type="compositionally biased region" description="Basic residues" evidence="1">
    <location>
        <begin position="53"/>
        <end position="64"/>
    </location>
</feature>
<sequence length="64" mass="7538">MLNEEGVKEIIERTVVANEQRTQFVKVFFSQEDHSRITKDGKKMKNQLENDKRRMKARGKSGLE</sequence>
<reference evidence="2" key="2">
    <citation type="submission" date="2022-06" db="UniProtKB">
        <authorList>
            <consortium name="EnsemblMetazoa"/>
        </authorList>
    </citation>
    <scope>IDENTIFICATION</scope>
    <source>
        <strain evidence="2">PS312</strain>
    </source>
</reference>
<reference evidence="3" key="1">
    <citation type="journal article" date="2008" name="Nat. Genet.">
        <title>The Pristionchus pacificus genome provides a unique perspective on nematode lifestyle and parasitism.</title>
        <authorList>
            <person name="Dieterich C."/>
            <person name="Clifton S.W."/>
            <person name="Schuster L.N."/>
            <person name="Chinwalla A."/>
            <person name="Delehaunty K."/>
            <person name="Dinkelacker I."/>
            <person name="Fulton L."/>
            <person name="Fulton R."/>
            <person name="Godfrey J."/>
            <person name="Minx P."/>
            <person name="Mitreva M."/>
            <person name="Roeseler W."/>
            <person name="Tian H."/>
            <person name="Witte H."/>
            <person name="Yang S.P."/>
            <person name="Wilson R.K."/>
            <person name="Sommer R.J."/>
        </authorList>
    </citation>
    <scope>NUCLEOTIDE SEQUENCE [LARGE SCALE GENOMIC DNA]</scope>
    <source>
        <strain evidence="3">PS312</strain>
    </source>
</reference>
<organism evidence="2 3">
    <name type="scientific">Pristionchus pacificus</name>
    <name type="common">Parasitic nematode worm</name>
    <dbReference type="NCBI Taxonomy" id="54126"/>
    <lineage>
        <taxon>Eukaryota</taxon>
        <taxon>Metazoa</taxon>
        <taxon>Ecdysozoa</taxon>
        <taxon>Nematoda</taxon>
        <taxon>Chromadorea</taxon>
        <taxon>Rhabditida</taxon>
        <taxon>Rhabditina</taxon>
        <taxon>Diplogasteromorpha</taxon>
        <taxon>Diplogasteroidea</taxon>
        <taxon>Neodiplogasteridae</taxon>
        <taxon>Pristionchus</taxon>
    </lineage>
</organism>
<gene>
    <name evidence="2" type="primary">WBGene00118531</name>
</gene>
<accession>A0A8R1YK00</accession>
<dbReference type="Proteomes" id="UP000005239">
    <property type="component" value="Unassembled WGS sequence"/>
</dbReference>
<dbReference type="AlphaFoldDB" id="A0A2A6BHM9"/>
<evidence type="ECO:0000313" key="2">
    <source>
        <dbReference type="EnsemblMetazoa" id="PPA28977.1"/>
    </source>
</evidence>
<dbReference type="EnsemblMetazoa" id="PPA28977.1">
    <property type="protein sequence ID" value="PPA28977.1"/>
    <property type="gene ID" value="WBGene00118531"/>
</dbReference>
<protein>
    <submittedName>
        <fullName evidence="2">Uncharacterized protein</fullName>
    </submittedName>
</protein>
<evidence type="ECO:0000313" key="3">
    <source>
        <dbReference type="Proteomes" id="UP000005239"/>
    </source>
</evidence>
<proteinExistence type="predicted"/>
<name>A0A2A6BHM9_PRIPA</name>
<accession>A0A2A6BHM9</accession>
<evidence type="ECO:0000256" key="1">
    <source>
        <dbReference type="SAM" id="MobiDB-lite"/>
    </source>
</evidence>